<dbReference type="OMA" id="EHNKEHV"/>
<evidence type="ECO:0000256" key="1">
    <source>
        <dbReference type="ARBA" id="ARBA00005636"/>
    </source>
</evidence>
<reference evidence="6 7" key="1">
    <citation type="journal article" date="2013" name="Nature">
        <title>Insights into bilaterian evolution from three spiralian genomes.</title>
        <authorList>
            <person name="Simakov O."/>
            <person name="Marletaz F."/>
            <person name="Cho S.J."/>
            <person name="Edsinger-Gonzales E."/>
            <person name="Havlak P."/>
            <person name="Hellsten U."/>
            <person name="Kuo D.H."/>
            <person name="Larsson T."/>
            <person name="Lv J."/>
            <person name="Arendt D."/>
            <person name="Savage R."/>
            <person name="Osoegawa K."/>
            <person name="de Jong P."/>
            <person name="Grimwood J."/>
            <person name="Chapman J.A."/>
            <person name="Shapiro H."/>
            <person name="Aerts A."/>
            <person name="Otillar R.P."/>
            <person name="Terry A.Y."/>
            <person name="Boore J.L."/>
            <person name="Grigoriev I.V."/>
            <person name="Lindberg D.R."/>
            <person name="Seaver E.C."/>
            <person name="Weisblat D.A."/>
            <person name="Putnam N.H."/>
            <person name="Rokhsar D.S."/>
        </authorList>
    </citation>
    <scope>NUCLEOTIDE SEQUENCE [LARGE SCALE GENOMIC DNA]</scope>
</reference>
<keyword evidence="3" id="KW-0687">Ribonucleoprotein</keyword>
<dbReference type="SMART" id="SM01383">
    <property type="entry name" value="Ribosomal_L2"/>
    <property type="match status" value="1"/>
</dbReference>
<evidence type="ECO:0000259" key="4">
    <source>
        <dbReference type="SMART" id="SM01382"/>
    </source>
</evidence>
<dbReference type="HOGENOM" id="CLU_036235_1_0_1"/>
<dbReference type="Proteomes" id="UP000030746">
    <property type="component" value="Unassembled WGS sequence"/>
</dbReference>
<dbReference type="Pfam" id="PF00181">
    <property type="entry name" value="Ribosomal_L2_N"/>
    <property type="match status" value="1"/>
</dbReference>
<dbReference type="PANTHER" id="PTHR13691:SF73">
    <property type="entry name" value="LARGE RIBOSOMAL SUBUNIT PROTEIN UL2M"/>
    <property type="match status" value="1"/>
</dbReference>
<dbReference type="GO" id="GO:0032543">
    <property type="term" value="P:mitochondrial translation"/>
    <property type="evidence" value="ECO:0007669"/>
    <property type="project" value="TreeGrafter"/>
</dbReference>
<protein>
    <submittedName>
        <fullName evidence="6">Uncharacterized protein</fullName>
    </submittedName>
</protein>
<dbReference type="InterPro" id="IPR008991">
    <property type="entry name" value="Translation_prot_SH3-like_sf"/>
</dbReference>
<dbReference type="InterPro" id="IPR022669">
    <property type="entry name" value="Ribosomal_uL2_C"/>
</dbReference>
<sequence length="303" mass="33186">MAASMINNLVKSFGLLKIENPCVVTQRFKAYGSKFKQYKRGSRLTPPTSTISVRYVNPQVKIKKYSLHPVRLHKTGGRGPDGAIAVHGHGGGHKQRLRQIDFKRHGKEDGSTLVEKVLAVRYDPCRTADIAVVACGEKARYILASENMKAGDLIESTNKLSGVIVKPVDGNAYPVGALPIGTIVHNIERYAGLGGRVSRAAGSCGQIIRQLPEQSIIAMPSKREMVISVNCVATVGRVSNVGQAKKPIGSAGRNRWFGKRPNSGYYQKKDGYHGRKINPPKKPIEYDIKKPRGKPSAVYRLTF</sequence>
<dbReference type="GO" id="GO:0003723">
    <property type="term" value="F:RNA binding"/>
    <property type="evidence" value="ECO:0007669"/>
    <property type="project" value="TreeGrafter"/>
</dbReference>
<evidence type="ECO:0000259" key="5">
    <source>
        <dbReference type="SMART" id="SM01383"/>
    </source>
</evidence>
<dbReference type="SMART" id="SM01382">
    <property type="entry name" value="Ribosomal_L2_C"/>
    <property type="match status" value="1"/>
</dbReference>
<comment type="similarity">
    <text evidence="1">Belongs to the universal ribosomal protein uL2 family.</text>
</comment>
<dbReference type="STRING" id="225164.V4AWN6"/>
<dbReference type="Gene3D" id="2.40.50.140">
    <property type="entry name" value="Nucleic acid-binding proteins"/>
    <property type="match status" value="1"/>
</dbReference>
<dbReference type="EMBL" id="KB201037">
    <property type="protein sequence ID" value="ESO99420.1"/>
    <property type="molecule type" value="Genomic_DNA"/>
</dbReference>
<dbReference type="OrthoDB" id="268576at2759"/>
<feature type="domain" description="Large ribosomal subunit protein uL2 C-terminal" evidence="4">
    <location>
        <begin position="167"/>
        <end position="295"/>
    </location>
</feature>
<dbReference type="InterPro" id="IPR014722">
    <property type="entry name" value="Rib_uL2_dom2"/>
</dbReference>
<dbReference type="InterPro" id="IPR002171">
    <property type="entry name" value="Ribosomal_uL2"/>
</dbReference>
<dbReference type="Pfam" id="PF03947">
    <property type="entry name" value="Ribosomal_L2_C"/>
    <property type="match status" value="1"/>
</dbReference>
<dbReference type="PANTHER" id="PTHR13691">
    <property type="entry name" value="RIBOSOMAL PROTEIN L2"/>
    <property type="match status" value="1"/>
</dbReference>
<dbReference type="GO" id="GO:0005762">
    <property type="term" value="C:mitochondrial large ribosomal subunit"/>
    <property type="evidence" value="ECO:0007669"/>
    <property type="project" value="TreeGrafter"/>
</dbReference>
<feature type="domain" description="Large ribosomal subunit protein uL2 RNA-binding" evidence="5">
    <location>
        <begin position="77"/>
        <end position="156"/>
    </location>
</feature>
<dbReference type="Gene3D" id="2.30.30.30">
    <property type="match status" value="1"/>
</dbReference>
<dbReference type="RefSeq" id="XP_009049909.1">
    <property type="nucleotide sequence ID" value="XM_009051661.1"/>
</dbReference>
<dbReference type="GO" id="GO:0003735">
    <property type="term" value="F:structural constituent of ribosome"/>
    <property type="evidence" value="ECO:0007669"/>
    <property type="project" value="InterPro"/>
</dbReference>
<dbReference type="InterPro" id="IPR022666">
    <property type="entry name" value="Ribosomal_uL2_RNA-bd_dom"/>
</dbReference>
<dbReference type="GeneID" id="20246424"/>
<dbReference type="SUPFAM" id="SSF50249">
    <property type="entry name" value="Nucleic acid-binding proteins"/>
    <property type="match status" value="1"/>
</dbReference>
<keyword evidence="7" id="KW-1185">Reference proteome</keyword>
<keyword evidence="2" id="KW-0689">Ribosomal protein</keyword>
<dbReference type="SUPFAM" id="SSF50104">
    <property type="entry name" value="Translation proteins SH3-like domain"/>
    <property type="match status" value="1"/>
</dbReference>
<dbReference type="CTD" id="20246424"/>
<gene>
    <name evidence="6" type="ORF">LOTGIDRAFT_213398</name>
</gene>
<proteinExistence type="inferred from homology"/>
<organism evidence="6 7">
    <name type="scientific">Lottia gigantea</name>
    <name type="common">Giant owl limpet</name>
    <dbReference type="NCBI Taxonomy" id="225164"/>
    <lineage>
        <taxon>Eukaryota</taxon>
        <taxon>Metazoa</taxon>
        <taxon>Spiralia</taxon>
        <taxon>Lophotrochozoa</taxon>
        <taxon>Mollusca</taxon>
        <taxon>Gastropoda</taxon>
        <taxon>Patellogastropoda</taxon>
        <taxon>Lottioidea</taxon>
        <taxon>Lottiidae</taxon>
        <taxon>Lottia</taxon>
    </lineage>
</organism>
<dbReference type="AlphaFoldDB" id="V4AWN6"/>
<name>V4AWN6_LOTGI</name>
<dbReference type="InterPro" id="IPR012340">
    <property type="entry name" value="NA-bd_OB-fold"/>
</dbReference>
<evidence type="ECO:0000256" key="3">
    <source>
        <dbReference type="ARBA" id="ARBA00023274"/>
    </source>
</evidence>
<evidence type="ECO:0000313" key="7">
    <source>
        <dbReference type="Proteomes" id="UP000030746"/>
    </source>
</evidence>
<evidence type="ECO:0000256" key="2">
    <source>
        <dbReference type="ARBA" id="ARBA00022980"/>
    </source>
</evidence>
<accession>V4AWN6</accession>
<dbReference type="KEGG" id="lgi:LOTGIDRAFT_213398"/>
<evidence type="ECO:0000313" key="6">
    <source>
        <dbReference type="EMBL" id="ESO99420.1"/>
    </source>
</evidence>